<organism evidence="4 5">
    <name type="scientific">Edaphochlamys debaryana</name>
    <dbReference type="NCBI Taxonomy" id="47281"/>
    <lineage>
        <taxon>Eukaryota</taxon>
        <taxon>Viridiplantae</taxon>
        <taxon>Chlorophyta</taxon>
        <taxon>core chlorophytes</taxon>
        <taxon>Chlorophyceae</taxon>
        <taxon>CS clade</taxon>
        <taxon>Chlamydomonadales</taxon>
        <taxon>Chlamydomonadales incertae sedis</taxon>
        <taxon>Edaphochlamys</taxon>
    </lineage>
</organism>
<feature type="compositionally biased region" description="Low complexity" evidence="3">
    <location>
        <begin position="659"/>
        <end position="683"/>
    </location>
</feature>
<sequence>MLSRALDQLRGVVPLPPTRFVSLVGNAFNHQDWQDLVEALRSNREAVGLRCQAAGLTDSHARLLAEALAVNPLVEVLELPDNAIGSTGVQALVEALRLSNTTLKSVDLSGNPCMTDAQPALQELDTLLRRNRVIRKLPKTPPRTPGGSDGGDAPVPASASAGPRSQQQAASGARALSGSAFEVERRLQHLEEAEATIRSELEHARSFTTQYETWGKKIETAGQQIASILALVDSRNLALETRLSAMERWRANAEHAWAEQAKVVEQLALDLRALQQRMHLLEAQASKAHGAEADGLEAQRKAQAEAAEAAAAAAVLRSEMQALGERLERLEREQAASGAALRAASLQKASSGRRDAATAVSTAGPLGAVDASPRSDQGPGHSAADEPAAGPLCADPSEITFACPEPMELSPSATASPVSELNREALVGPGRLDSAGLSGSLFGSSPFGECTDKPAGTAHDVSTTATRRSFGVLPIEVPSNGIVWHTNALISPSSCGNTPTPTAATNRFSHGRSGTASGTTAAAQADGRGAPSEAERSLEADDCAPLMASAAANAFAAAAGTALAQLVLYPACQRGSEGGATGASPSLRYGLQPHDSMDSTGEPTPRASLALPAEPCPASHRPTTVTAPAHCSPATTASRRSSPNTPPDSTFSVDPERVSLSAAMAGSAARPRAPAAAATTETSPLPPASHTEDPGEAARLAETNEPPEMQRQGSDGSMHSSGGFDAAFHTPSRSLAGACRTQAACASAQRPAASDPFLTPGISVAQWGDPASRLIPSTTAAGPRAQPGYANSPLSRLGSMPKRAPVAAQASADGAEGQRTPARPMSLGRAGVFAKQASAKRDQEEADTMRDSDSGPDQGHPMAHAPSPASAVAVAAPGKVHDVPEHAQPPVGPEASWDRGHKLVGCGSHQPARATAPGVPDGRKQHVPAPARAAAKGPGPGPLLRGSQARSGSQGAGHQHAPAVGSSRLPSHGPAATNAPASGLTADDSAARLAAADAHVLAGQGGAVHGRTLVGAKAPLRQVAGAGAKTGKRWM</sequence>
<name>A0A835YG33_9CHLO</name>
<keyword evidence="5" id="KW-1185">Reference proteome</keyword>
<accession>A0A835YG33</accession>
<evidence type="ECO:0000256" key="1">
    <source>
        <dbReference type="ARBA" id="ARBA00004430"/>
    </source>
</evidence>
<dbReference type="SUPFAM" id="SSF52047">
    <property type="entry name" value="RNI-like"/>
    <property type="match status" value="1"/>
</dbReference>
<comment type="subcellular location">
    <subcellularLocation>
        <location evidence="1">Cytoplasm</location>
        <location evidence="1">Cytoskeleton</location>
        <location evidence="1">Cilium axoneme</location>
    </subcellularLocation>
</comment>
<dbReference type="Gene3D" id="3.80.10.10">
    <property type="entry name" value="Ribonuclease Inhibitor"/>
    <property type="match status" value="1"/>
</dbReference>
<feature type="compositionally biased region" description="Polar residues" evidence="3">
    <location>
        <begin position="711"/>
        <end position="720"/>
    </location>
</feature>
<feature type="compositionally biased region" description="Low complexity" evidence="3">
    <location>
        <begin position="511"/>
        <end position="525"/>
    </location>
</feature>
<feature type="compositionally biased region" description="Low complexity" evidence="3">
    <location>
        <begin position="156"/>
        <end position="175"/>
    </location>
</feature>
<evidence type="ECO:0000256" key="2">
    <source>
        <dbReference type="ARBA" id="ARBA00022737"/>
    </source>
</evidence>
<dbReference type="Proteomes" id="UP000612055">
    <property type="component" value="Unassembled WGS sequence"/>
</dbReference>
<feature type="compositionally biased region" description="Low complexity" evidence="3">
    <location>
        <begin position="928"/>
        <end position="957"/>
    </location>
</feature>
<evidence type="ECO:0000313" key="4">
    <source>
        <dbReference type="EMBL" id="KAG2500286.1"/>
    </source>
</evidence>
<keyword evidence="2" id="KW-0677">Repeat</keyword>
<feature type="compositionally biased region" description="Polar residues" evidence="3">
    <location>
        <begin position="633"/>
        <end position="652"/>
    </location>
</feature>
<comment type="caution">
    <text evidence="4">The sequence shown here is derived from an EMBL/GenBank/DDBJ whole genome shotgun (WGS) entry which is preliminary data.</text>
</comment>
<feature type="compositionally biased region" description="Basic and acidic residues" evidence="3">
    <location>
        <begin position="839"/>
        <end position="853"/>
    </location>
</feature>
<dbReference type="Pfam" id="PF13516">
    <property type="entry name" value="LRR_6"/>
    <property type="match status" value="2"/>
</dbReference>
<feature type="region of interest" description="Disordered" evidence="3">
    <location>
        <begin position="774"/>
        <end position="983"/>
    </location>
</feature>
<feature type="compositionally biased region" description="Low complexity" evidence="3">
    <location>
        <begin position="860"/>
        <end position="877"/>
    </location>
</feature>
<feature type="region of interest" description="Disordered" evidence="3">
    <location>
        <begin position="577"/>
        <end position="729"/>
    </location>
</feature>
<dbReference type="PANTHER" id="PTHR24111:SF0">
    <property type="entry name" value="LEUCINE-RICH REPEAT-CONTAINING PROTEIN"/>
    <property type="match status" value="1"/>
</dbReference>
<protein>
    <submittedName>
        <fullName evidence="4">Uncharacterized protein</fullName>
    </submittedName>
</protein>
<gene>
    <name evidence="4" type="ORF">HYH03_001864</name>
</gene>
<dbReference type="EMBL" id="JAEHOE010000004">
    <property type="protein sequence ID" value="KAG2500286.1"/>
    <property type="molecule type" value="Genomic_DNA"/>
</dbReference>
<dbReference type="AlphaFoldDB" id="A0A835YG33"/>
<dbReference type="OrthoDB" id="120976at2759"/>
<dbReference type="GO" id="GO:0005930">
    <property type="term" value="C:axoneme"/>
    <property type="evidence" value="ECO:0007669"/>
    <property type="project" value="UniProtKB-SubCell"/>
</dbReference>
<evidence type="ECO:0000313" key="5">
    <source>
        <dbReference type="Proteomes" id="UP000612055"/>
    </source>
</evidence>
<dbReference type="InterPro" id="IPR032675">
    <property type="entry name" value="LRR_dom_sf"/>
</dbReference>
<reference evidence="4" key="1">
    <citation type="journal article" date="2020" name="bioRxiv">
        <title>Comparative genomics of Chlamydomonas.</title>
        <authorList>
            <person name="Craig R.J."/>
            <person name="Hasan A.R."/>
            <person name="Ness R.W."/>
            <person name="Keightley P.D."/>
        </authorList>
    </citation>
    <scope>NUCLEOTIDE SEQUENCE</scope>
    <source>
        <strain evidence="4">CCAP 11/70</strain>
    </source>
</reference>
<feature type="compositionally biased region" description="Polar residues" evidence="3">
    <location>
        <begin position="495"/>
        <end position="508"/>
    </location>
</feature>
<proteinExistence type="predicted"/>
<feature type="region of interest" description="Disordered" evidence="3">
    <location>
        <begin position="347"/>
        <end position="397"/>
    </location>
</feature>
<feature type="region of interest" description="Disordered" evidence="3">
    <location>
        <begin position="495"/>
        <end position="536"/>
    </location>
</feature>
<feature type="region of interest" description="Disordered" evidence="3">
    <location>
        <begin position="132"/>
        <end position="175"/>
    </location>
</feature>
<dbReference type="InterPro" id="IPR052201">
    <property type="entry name" value="LRR-containing_regulator"/>
</dbReference>
<dbReference type="PANTHER" id="PTHR24111">
    <property type="entry name" value="LEUCINE-RICH REPEAT-CONTAINING PROTEIN 34"/>
    <property type="match status" value="1"/>
</dbReference>
<dbReference type="InterPro" id="IPR001611">
    <property type="entry name" value="Leu-rich_rpt"/>
</dbReference>
<evidence type="ECO:0000256" key="3">
    <source>
        <dbReference type="SAM" id="MobiDB-lite"/>
    </source>
</evidence>